<dbReference type="Pfam" id="PF19718">
    <property type="entry name" value="USP47_C"/>
    <property type="match status" value="2"/>
</dbReference>
<dbReference type="AlphaFoldDB" id="A0A1X7TLE6"/>
<organism evidence="2">
    <name type="scientific">Amphimedon queenslandica</name>
    <name type="common">Sponge</name>
    <dbReference type="NCBI Taxonomy" id="400682"/>
    <lineage>
        <taxon>Eukaryota</taxon>
        <taxon>Metazoa</taxon>
        <taxon>Porifera</taxon>
        <taxon>Demospongiae</taxon>
        <taxon>Heteroscleromorpha</taxon>
        <taxon>Haplosclerida</taxon>
        <taxon>Niphatidae</taxon>
        <taxon>Amphimedon</taxon>
    </lineage>
</organism>
<reference evidence="2" key="1">
    <citation type="submission" date="2017-05" db="UniProtKB">
        <authorList>
            <consortium name="EnsemblMetazoa"/>
        </authorList>
    </citation>
    <scope>IDENTIFICATION</scope>
</reference>
<dbReference type="STRING" id="400682.A0A1X7TLE6"/>
<sequence>MDIDSGSKLIVRLGRAGRREKRIKLYLLQVNNIEFCKFMMELIVAMDTPVRDFKKQIIEEAKEQGIDCVLELDKMRLRDKNGVSPGTVYPDHERIVDARTDDARFHLARIYDIGSTTRRIDDTYNKEIHVYVEPLKGPEKKKDIVERQVYVIRWRPSQCSVDPIKEIILDNYYDHEHVIEKLSKLSGVPAEYIYYSEGLSFPVEISCLDIEKKLNWYSITSDRYPLRLYDGYVLYYKDKREKMKKLTDKERSEIQEAEEARLKRIKEIKAQHIDEDIDYD</sequence>
<dbReference type="InterPro" id="IPR045578">
    <property type="entry name" value="USP47_C"/>
</dbReference>
<dbReference type="EnsemblMetazoa" id="Aqu2.1.15717_001">
    <property type="protein sequence ID" value="Aqu2.1.15717_001"/>
    <property type="gene ID" value="Aqu2.1.15717"/>
</dbReference>
<name>A0A1X7TLE6_AMPQE</name>
<feature type="domain" description="Ubiquitin carboxyl-terminal hydrolase 47 C-terminal" evidence="1">
    <location>
        <begin position="22"/>
        <end position="95"/>
    </location>
</feature>
<accession>A0A1X7TLE6</accession>
<protein>
    <recommendedName>
        <fullName evidence="1">Ubiquitin carboxyl-terminal hydrolase 47 C-terminal domain-containing protein</fullName>
    </recommendedName>
</protein>
<dbReference type="OrthoDB" id="289038at2759"/>
<feature type="domain" description="Ubiquitin carboxyl-terminal hydrolase 47 C-terminal" evidence="1">
    <location>
        <begin position="127"/>
        <end position="265"/>
    </location>
</feature>
<evidence type="ECO:0000313" key="2">
    <source>
        <dbReference type="EnsemblMetazoa" id="Aqu2.1.15717_001"/>
    </source>
</evidence>
<evidence type="ECO:0000259" key="1">
    <source>
        <dbReference type="Pfam" id="PF19718"/>
    </source>
</evidence>
<proteinExistence type="predicted"/>
<dbReference type="InParanoid" id="A0A1X7TLE6"/>